<name>A0A6C0DT93_9ZZZZ</name>
<keyword evidence="2" id="KW-0328">Glycosyltransferase</keyword>
<keyword evidence="3" id="KW-0808">Transferase</keyword>
<dbReference type="AlphaFoldDB" id="A0A6C0DT93"/>
<evidence type="ECO:0008006" key="8">
    <source>
        <dbReference type="Google" id="ProtNLM"/>
    </source>
</evidence>
<evidence type="ECO:0000256" key="5">
    <source>
        <dbReference type="ARBA" id="ARBA00023180"/>
    </source>
</evidence>
<evidence type="ECO:0000256" key="1">
    <source>
        <dbReference type="ARBA" id="ARBA00004606"/>
    </source>
</evidence>
<evidence type="ECO:0000256" key="4">
    <source>
        <dbReference type="ARBA" id="ARBA00023136"/>
    </source>
</evidence>
<keyword evidence="4 6" id="KW-0472">Membrane</keyword>
<dbReference type="GO" id="GO:0016020">
    <property type="term" value="C:membrane"/>
    <property type="evidence" value="ECO:0007669"/>
    <property type="project" value="UniProtKB-SubCell"/>
</dbReference>
<evidence type="ECO:0000256" key="3">
    <source>
        <dbReference type="ARBA" id="ARBA00022679"/>
    </source>
</evidence>
<feature type="transmembrane region" description="Helical" evidence="6">
    <location>
        <begin position="281"/>
        <end position="299"/>
    </location>
</feature>
<proteinExistence type="predicted"/>
<dbReference type="Pfam" id="PF02485">
    <property type="entry name" value="Branch"/>
    <property type="match status" value="1"/>
</dbReference>
<protein>
    <recommendedName>
        <fullName evidence="8">Glycosyltransferase</fullName>
    </recommendedName>
</protein>
<reference evidence="7" key="1">
    <citation type="journal article" date="2020" name="Nature">
        <title>Giant virus diversity and host interactions through global metagenomics.</title>
        <authorList>
            <person name="Schulz F."/>
            <person name="Roux S."/>
            <person name="Paez-Espino D."/>
            <person name="Jungbluth S."/>
            <person name="Walsh D.A."/>
            <person name="Denef V.J."/>
            <person name="McMahon K.D."/>
            <person name="Konstantinidis K.T."/>
            <person name="Eloe-Fadrosh E.A."/>
            <person name="Kyrpides N.C."/>
            <person name="Woyke T."/>
        </authorList>
    </citation>
    <scope>NUCLEOTIDE SEQUENCE</scope>
    <source>
        <strain evidence="7">GVMAG-M-3300023174-5</strain>
    </source>
</reference>
<organism evidence="7">
    <name type="scientific">viral metagenome</name>
    <dbReference type="NCBI Taxonomy" id="1070528"/>
    <lineage>
        <taxon>unclassified sequences</taxon>
        <taxon>metagenomes</taxon>
        <taxon>organismal metagenomes</taxon>
    </lineage>
</organism>
<keyword evidence="5" id="KW-0325">Glycoprotein</keyword>
<dbReference type="InterPro" id="IPR003406">
    <property type="entry name" value="Glyco_trans_14"/>
</dbReference>
<dbReference type="EMBL" id="MN739669">
    <property type="protein sequence ID" value="QHT19752.1"/>
    <property type="molecule type" value="Genomic_DNA"/>
</dbReference>
<keyword evidence="6" id="KW-1133">Transmembrane helix</keyword>
<dbReference type="GO" id="GO:0016757">
    <property type="term" value="F:glycosyltransferase activity"/>
    <property type="evidence" value="ECO:0007669"/>
    <property type="project" value="UniProtKB-KW"/>
</dbReference>
<keyword evidence="6" id="KW-0812">Transmembrane</keyword>
<evidence type="ECO:0000313" key="7">
    <source>
        <dbReference type="EMBL" id="QHT19752.1"/>
    </source>
</evidence>
<accession>A0A6C0DT93</accession>
<sequence length="302" mass="36494">MKAALCFLISYDHSLNKEKLWQEWIEPNKDIINVYFHYDDLKKITSSWIQKHTIPPNNIVKTSYYHVVPAYLAVMAFAQKHSRENVWFIMLTESCVPIISPHRFRRIFFENYYKSIINWRKAWWNIDFHKRANLKYIKEEYHLANDPWFVLKREDVSRCLEYTIYNQKLYKIICEGGLANESIFAIILYSYKQLKAAKKAVTHAADWSRMSSSTSPHVFSEGSVQDVTFIRNFLRDNRYTMFLRKVDKFFPDQILDEFTKTILFEDENSFKIYSNTSYFDIFYYLFLFLVFMAPVFYFMKEI</sequence>
<evidence type="ECO:0000256" key="6">
    <source>
        <dbReference type="SAM" id="Phobius"/>
    </source>
</evidence>
<evidence type="ECO:0000256" key="2">
    <source>
        <dbReference type="ARBA" id="ARBA00022676"/>
    </source>
</evidence>
<comment type="subcellular location">
    <subcellularLocation>
        <location evidence="1">Membrane</location>
        <topology evidence="1">Single-pass type II membrane protein</topology>
    </subcellularLocation>
</comment>